<sequence>MFEKTNKAVARRVGKVAVEAQSRNFTIRIDEPKTSGGEDTGMSPVEALLCSLGACQVVAATVFARQMRVDLEDIWVEVEGDMDSAGMMGYTGFRPGYERIRFVFHVTTDAPPEKVQALIDLVEQRCPVGDSLKNGVPFDKPKIILEY</sequence>
<reference evidence="1" key="1">
    <citation type="journal article" date="2021" name="PeerJ">
        <title>Extensive microbial diversity within the chicken gut microbiome revealed by metagenomics and culture.</title>
        <authorList>
            <person name="Gilroy R."/>
            <person name="Ravi A."/>
            <person name="Getino M."/>
            <person name="Pursley I."/>
            <person name="Horton D.L."/>
            <person name="Alikhan N.F."/>
            <person name="Baker D."/>
            <person name="Gharbi K."/>
            <person name="Hall N."/>
            <person name="Watson M."/>
            <person name="Adriaenssens E.M."/>
            <person name="Foster-Nyarko E."/>
            <person name="Jarju S."/>
            <person name="Secka A."/>
            <person name="Antonio M."/>
            <person name="Oren A."/>
            <person name="Chaudhuri R.R."/>
            <person name="La Ragione R."/>
            <person name="Hildebrand F."/>
            <person name="Pallen M.J."/>
        </authorList>
    </citation>
    <scope>NUCLEOTIDE SEQUENCE</scope>
    <source>
        <strain evidence="1">ChiBcec18-1249</strain>
    </source>
</reference>
<dbReference type="PANTHER" id="PTHR35368">
    <property type="entry name" value="HYDROPEROXIDE REDUCTASE"/>
    <property type="match status" value="1"/>
</dbReference>
<reference evidence="1" key="2">
    <citation type="submission" date="2021-04" db="EMBL/GenBank/DDBJ databases">
        <authorList>
            <person name="Gilroy R."/>
        </authorList>
    </citation>
    <scope>NUCLEOTIDE SEQUENCE</scope>
    <source>
        <strain evidence="1">ChiBcec18-1249</strain>
    </source>
</reference>
<dbReference type="Pfam" id="PF02566">
    <property type="entry name" value="OsmC"/>
    <property type="match status" value="1"/>
</dbReference>
<dbReference type="PANTHER" id="PTHR35368:SF1">
    <property type="entry name" value="HYDROPEROXIDE REDUCTASE"/>
    <property type="match status" value="1"/>
</dbReference>
<dbReference type="InterPro" id="IPR015946">
    <property type="entry name" value="KH_dom-like_a/b"/>
</dbReference>
<dbReference type="AlphaFoldDB" id="A0A9D2LIA9"/>
<dbReference type="InterPro" id="IPR003718">
    <property type="entry name" value="OsmC/Ohr_fam"/>
</dbReference>
<comment type="caution">
    <text evidence="1">The sequence shown here is derived from an EMBL/GenBank/DDBJ whole genome shotgun (WGS) entry which is preliminary data.</text>
</comment>
<dbReference type="SUPFAM" id="SSF82784">
    <property type="entry name" value="OsmC-like"/>
    <property type="match status" value="1"/>
</dbReference>
<name>A0A9D2LIA9_9FIRM</name>
<dbReference type="InterPro" id="IPR052924">
    <property type="entry name" value="OsmC/Ohr_hydroprdx_reductase"/>
</dbReference>
<dbReference type="EMBL" id="DWZJ01000028">
    <property type="protein sequence ID" value="HJB12781.1"/>
    <property type="molecule type" value="Genomic_DNA"/>
</dbReference>
<gene>
    <name evidence="1" type="ORF">H9787_03620</name>
</gene>
<dbReference type="Gene3D" id="3.30.300.20">
    <property type="match status" value="1"/>
</dbReference>
<accession>A0A9D2LIA9</accession>
<evidence type="ECO:0000313" key="1">
    <source>
        <dbReference type="EMBL" id="HJB12781.1"/>
    </source>
</evidence>
<dbReference type="InterPro" id="IPR036102">
    <property type="entry name" value="OsmC/Ohrsf"/>
</dbReference>
<evidence type="ECO:0000313" key="2">
    <source>
        <dbReference type="Proteomes" id="UP000823824"/>
    </source>
</evidence>
<organism evidence="1 2">
    <name type="scientific">Candidatus Oscillibacter excrementigallinarum</name>
    <dbReference type="NCBI Taxonomy" id="2838716"/>
    <lineage>
        <taxon>Bacteria</taxon>
        <taxon>Bacillati</taxon>
        <taxon>Bacillota</taxon>
        <taxon>Clostridia</taxon>
        <taxon>Eubacteriales</taxon>
        <taxon>Oscillospiraceae</taxon>
        <taxon>Oscillibacter</taxon>
    </lineage>
</organism>
<dbReference type="Proteomes" id="UP000823824">
    <property type="component" value="Unassembled WGS sequence"/>
</dbReference>
<protein>
    <submittedName>
        <fullName evidence="1">OsmC family protein</fullName>
    </submittedName>
</protein>
<proteinExistence type="predicted"/>